<dbReference type="PANTHER" id="PTHR47959:SF13">
    <property type="entry name" value="ATP-DEPENDENT RNA HELICASE RHLE"/>
    <property type="match status" value="1"/>
</dbReference>
<evidence type="ECO:0000259" key="10">
    <source>
        <dbReference type="PROSITE" id="PS51194"/>
    </source>
</evidence>
<dbReference type="PROSITE" id="PS00039">
    <property type="entry name" value="DEAD_ATP_HELICASE"/>
    <property type="match status" value="1"/>
</dbReference>
<dbReference type="InterPro" id="IPR014014">
    <property type="entry name" value="RNA_helicase_DEAD_Q_motif"/>
</dbReference>
<evidence type="ECO:0000256" key="6">
    <source>
        <dbReference type="PROSITE-ProRule" id="PRU00552"/>
    </source>
</evidence>
<proteinExistence type="inferred from homology"/>
<dbReference type="InterPro" id="IPR001650">
    <property type="entry name" value="Helicase_C-like"/>
</dbReference>
<dbReference type="InterPro" id="IPR027417">
    <property type="entry name" value="P-loop_NTPase"/>
</dbReference>
<dbReference type="AlphaFoldDB" id="A0A2G6E1P8"/>
<dbReference type="InterPro" id="IPR000629">
    <property type="entry name" value="RNA-helicase_DEAD-box_CS"/>
</dbReference>
<feature type="short sequence motif" description="Q motif" evidence="6">
    <location>
        <begin position="2"/>
        <end position="30"/>
    </location>
</feature>
<dbReference type="PROSITE" id="PS51192">
    <property type="entry name" value="HELICASE_ATP_BIND_1"/>
    <property type="match status" value="1"/>
</dbReference>
<dbReference type="InterPro" id="IPR011545">
    <property type="entry name" value="DEAD/DEAH_box_helicase_dom"/>
</dbReference>
<dbReference type="InterPro" id="IPR012677">
    <property type="entry name" value="Nucleotide-bd_a/b_plait_sf"/>
</dbReference>
<dbReference type="PROSITE" id="PS51195">
    <property type="entry name" value="Q_MOTIF"/>
    <property type="match status" value="1"/>
</dbReference>
<comment type="caution">
    <text evidence="12">The sequence shown here is derived from an EMBL/GenBank/DDBJ whole genome shotgun (WGS) entry which is preliminary data.</text>
</comment>
<dbReference type="Pfam" id="PF03880">
    <property type="entry name" value="DbpA"/>
    <property type="match status" value="1"/>
</dbReference>
<keyword evidence="4 7" id="KW-0067">ATP-binding</keyword>
<evidence type="ECO:0000259" key="9">
    <source>
        <dbReference type="PROSITE" id="PS51192"/>
    </source>
</evidence>
<dbReference type="SMART" id="SM00490">
    <property type="entry name" value="HELICc"/>
    <property type="match status" value="1"/>
</dbReference>
<dbReference type="PANTHER" id="PTHR47959">
    <property type="entry name" value="ATP-DEPENDENT RNA HELICASE RHLE-RELATED"/>
    <property type="match status" value="1"/>
</dbReference>
<organism evidence="12 13">
    <name type="scientific">candidate division KSB3 bacterium</name>
    <dbReference type="NCBI Taxonomy" id="2044937"/>
    <lineage>
        <taxon>Bacteria</taxon>
        <taxon>candidate division KSB3</taxon>
    </lineage>
</organism>
<dbReference type="CDD" id="cd18787">
    <property type="entry name" value="SF2_C_DEAD"/>
    <property type="match status" value="1"/>
</dbReference>
<feature type="domain" description="Helicase ATP-binding" evidence="9">
    <location>
        <begin position="36"/>
        <end position="208"/>
    </location>
</feature>
<dbReference type="GO" id="GO:0003724">
    <property type="term" value="F:RNA helicase activity"/>
    <property type="evidence" value="ECO:0007669"/>
    <property type="project" value="InterPro"/>
</dbReference>
<feature type="compositionally biased region" description="Basic and acidic residues" evidence="8">
    <location>
        <begin position="460"/>
        <end position="474"/>
    </location>
</feature>
<reference evidence="12 13" key="1">
    <citation type="submission" date="2017-10" db="EMBL/GenBank/DDBJ databases">
        <title>Novel microbial diversity and functional potential in the marine mammal oral microbiome.</title>
        <authorList>
            <person name="Dudek N.K."/>
            <person name="Sun C.L."/>
            <person name="Burstein D."/>
            <person name="Kantor R.S."/>
            <person name="Aliaga Goltsman D.S."/>
            <person name="Bik E.M."/>
            <person name="Thomas B.C."/>
            <person name="Banfield J.F."/>
            <person name="Relman D.A."/>
        </authorList>
    </citation>
    <scope>NUCLEOTIDE SEQUENCE [LARGE SCALE GENOMIC DNA]</scope>
    <source>
        <strain evidence="12">DOLZORAL124_49_17</strain>
    </source>
</reference>
<keyword evidence="2 7" id="KW-0378">Hydrolase</keyword>
<keyword evidence="3 7" id="KW-0347">Helicase</keyword>
<dbReference type="InterPro" id="IPR005580">
    <property type="entry name" value="DbpA/CsdA_RNA-bd_dom"/>
</dbReference>
<dbReference type="CDD" id="cd12252">
    <property type="entry name" value="RRM_DbpA"/>
    <property type="match status" value="1"/>
</dbReference>
<evidence type="ECO:0000256" key="3">
    <source>
        <dbReference type="ARBA" id="ARBA00022806"/>
    </source>
</evidence>
<feature type="compositionally biased region" description="Basic residues" evidence="8">
    <location>
        <begin position="450"/>
        <end position="459"/>
    </location>
</feature>
<evidence type="ECO:0000259" key="11">
    <source>
        <dbReference type="PROSITE" id="PS51195"/>
    </source>
</evidence>
<gene>
    <name evidence="12" type="ORF">CSB45_13785</name>
</gene>
<dbReference type="InterPro" id="IPR050079">
    <property type="entry name" value="DEAD_box_RNA_helicase"/>
</dbReference>
<evidence type="ECO:0000256" key="1">
    <source>
        <dbReference type="ARBA" id="ARBA00022741"/>
    </source>
</evidence>
<dbReference type="EMBL" id="PDPS01000041">
    <property type="protein sequence ID" value="PID55887.1"/>
    <property type="molecule type" value="Genomic_DNA"/>
</dbReference>
<dbReference type="GO" id="GO:0016787">
    <property type="term" value="F:hydrolase activity"/>
    <property type="evidence" value="ECO:0007669"/>
    <property type="project" value="UniProtKB-KW"/>
</dbReference>
<feature type="domain" description="DEAD-box RNA helicase Q" evidence="11">
    <location>
        <begin position="2"/>
        <end position="30"/>
    </location>
</feature>
<dbReference type="SUPFAM" id="SSF52540">
    <property type="entry name" value="P-loop containing nucleoside triphosphate hydrolases"/>
    <property type="match status" value="1"/>
</dbReference>
<name>A0A2G6E1P8_9BACT</name>
<feature type="region of interest" description="Disordered" evidence="8">
    <location>
        <begin position="447"/>
        <end position="474"/>
    </location>
</feature>
<dbReference type="Gene3D" id="3.30.70.330">
    <property type="match status" value="1"/>
</dbReference>
<dbReference type="PROSITE" id="PS51194">
    <property type="entry name" value="HELICASE_CTER"/>
    <property type="match status" value="1"/>
</dbReference>
<dbReference type="SMART" id="SM00487">
    <property type="entry name" value="DEXDc"/>
    <property type="match status" value="1"/>
</dbReference>
<accession>A0A2G6E1P8</accession>
<feature type="domain" description="Helicase C-terminal" evidence="10">
    <location>
        <begin position="235"/>
        <end position="381"/>
    </location>
</feature>
<evidence type="ECO:0000313" key="12">
    <source>
        <dbReference type="EMBL" id="PID55887.1"/>
    </source>
</evidence>
<dbReference type="Gene3D" id="3.40.50.300">
    <property type="entry name" value="P-loop containing nucleotide triphosphate hydrolases"/>
    <property type="match status" value="2"/>
</dbReference>
<dbReference type="GO" id="GO:0003676">
    <property type="term" value="F:nucleic acid binding"/>
    <property type="evidence" value="ECO:0007669"/>
    <property type="project" value="InterPro"/>
</dbReference>
<evidence type="ECO:0000256" key="4">
    <source>
        <dbReference type="ARBA" id="ARBA00022840"/>
    </source>
</evidence>
<keyword evidence="1 7" id="KW-0547">Nucleotide-binding</keyword>
<dbReference type="CDD" id="cd00268">
    <property type="entry name" value="DEADc"/>
    <property type="match status" value="1"/>
</dbReference>
<evidence type="ECO:0000313" key="13">
    <source>
        <dbReference type="Proteomes" id="UP000229740"/>
    </source>
</evidence>
<dbReference type="GO" id="GO:0005524">
    <property type="term" value="F:ATP binding"/>
    <property type="evidence" value="ECO:0007669"/>
    <property type="project" value="UniProtKB-KW"/>
</dbReference>
<feature type="compositionally biased region" description="Basic residues" evidence="8">
    <location>
        <begin position="567"/>
        <end position="590"/>
    </location>
</feature>
<dbReference type="GO" id="GO:0005829">
    <property type="term" value="C:cytosol"/>
    <property type="evidence" value="ECO:0007669"/>
    <property type="project" value="TreeGrafter"/>
</dbReference>
<evidence type="ECO:0000256" key="7">
    <source>
        <dbReference type="RuleBase" id="RU000492"/>
    </source>
</evidence>
<feature type="region of interest" description="Disordered" evidence="8">
    <location>
        <begin position="558"/>
        <end position="590"/>
    </location>
</feature>
<dbReference type="InterPro" id="IPR044742">
    <property type="entry name" value="DEAD/DEAH_RhlB"/>
</dbReference>
<evidence type="ECO:0000256" key="5">
    <source>
        <dbReference type="ARBA" id="ARBA00038437"/>
    </source>
</evidence>
<dbReference type="Pfam" id="PF00270">
    <property type="entry name" value="DEAD"/>
    <property type="match status" value="1"/>
</dbReference>
<dbReference type="InterPro" id="IPR014001">
    <property type="entry name" value="Helicase_ATP-bd"/>
</dbReference>
<evidence type="ECO:0000256" key="2">
    <source>
        <dbReference type="ARBA" id="ARBA00022801"/>
    </source>
</evidence>
<evidence type="ECO:0000256" key="8">
    <source>
        <dbReference type="SAM" id="MobiDB-lite"/>
    </source>
</evidence>
<dbReference type="Proteomes" id="UP000229740">
    <property type="component" value="Unassembled WGS sequence"/>
</dbReference>
<protein>
    <submittedName>
        <fullName evidence="12">DEAD/DEAH box helicase</fullName>
    </submittedName>
</protein>
<sequence length="590" mass="67831">MITFEEIGITSVVLQGITDLGFQHPMPIQEKVIPLLLDQETPQDLIGLAQTGTGKTAAFGLPIIQRTNFADKNTQALILAPTRELCLQITGDLKNFAKYIPDLHIVAVYGGADIKRQIRALKKGAQIIVATPGRMNDLLNKRKSIDLSELQTLVLDEADEMLNMGFKEELDAILEQTPGKKTTLLFSATMPKDVLRLSKDYMREPREVSVGERNAGAENVRHICYPVRSRDRYLALKRVVDYHPNIYGIVFCRTRQESKEVAEKLIQDGYNADALHGDLSQAQREYIMQKFRIKNLQLLVATDVAARGLDVKDISHVINYNLPDEDAIYTHRSGRTGRAGQKGVSIAIVNLREKHKIKFIEAKLKKQFEIQTVPRGEEICEKQLLNLVDKMEKIEVDHKEIDKFLPVIYEKLEWLNREELIKHFVSLEFNRFLDYYRDLDDLNAPEEERRRKKRGPKGGRRGERSDGRSGPRTAEEGFTRFYINLGYKDSLTPRDLIGLINRCSRNRHIDIGRIDLMKTFSFFEVRKKFAADLLSAFRNVEYNRREVRVQVADNEHTEPVFYEKSGKKGKRHKRAEAGARHSKKKKRAKY</sequence>
<comment type="similarity">
    <text evidence="5 7">Belongs to the DEAD box helicase family.</text>
</comment>
<dbReference type="Pfam" id="PF00271">
    <property type="entry name" value="Helicase_C"/>
    <property type="match status" value="1"/>
</dbReference>